<gene>
    <name evidence="1" type="ORF">L9F63_005877</name>
</gene>
<keyword evidence="2" id="KW-1185">Reference proteome</keyword>
<proteinExistence type="predicted"/>
<feature type="non-terminal residue" evidence="1">
    <location>
        <position position="56"/>
    </location>
</feature>
<dbReference type="AlphaFoldDB" id="A0AAD7ZBA2"/>
<name>A0AAD7ZBA2_DIPPU</name>
<dbReference type="Proteomes" id="UP001233999">
    <property type="component" value="Unassembled WGS sequence"/>
</dbReference>
<protein>
    <submittedName>
        <fullName evidence="1">Uncharacterized protein</fullName>
    </submittedName>
</protein>
<comment type="caution">
    <text evidence="1">The sequence shown here is derived from an EMBL/GenBank/DDBJ whole genome shotgun (WGS) entry which is preliminary data.</text>
</comment>
<reference evidence="1" key="1">
    <citation type="journal article" date="2023" name="IScience">
        <title>Live-bearing cockroach genome reveals convergent evolutionary mechanisms linked to viviparity in insects and beyond.</title>
        <authorList>
            <person name="Fouks B."/>
            <person name="Harrison M.C."/>
            <person name="Mikhailova A.A."/>
            <person name="Marchal E."/>
            <person name="English S."/>
            <person name="Carruthers M."/>
            <person name="Jennings E.C."/>
            <person name="Chiamaka E.L."/>
            <person name="Frigard R.A."/>
            <person name="Pippel M."/>
            <person name="Attardo G.M."/>
            <person name="Benoit J.B."/>
            <person name="Bornberg-Bauer E."/>
            <person name="Tobe S.S."/>
        </authorList>
    </citation>
    <scope>NUCLEOTIDE SEQUENCE</scope>
    <source>
        <strain evidence="1">Stay&amp;Tobe</strain>
    </source>
</reference>
<evidence type="ECO:0000313" key="2">
    <source>
        <dbReference type="Proteomes" id="UP001233999"/>
    </source>
</evidence>
<organism evidence="1 2">
    <name type="scientific">Diploptera punctata</name>
    <name type="common">Pacific beetle cockroach</name>
    <dbReference type="NCBI Taxonomy" id="6984"/>
    <lineage>
        <taxon>Eukaryota</taxon>
        <taxon>Metazoa</taxon>
        <taxon>Ecdysozoa</taxon>
        <taxon>Arthropoda</taxon>
        <taxon>Hexapoda</taxon>
        <taxon>Insecta</taxon>
        <taxon>Pterygota</taxon>
        <taxon>Neoptera</taxon>
        <taxon>Polyneoptera</taxon>
        <taxon>Dictyoptera</taxon>
        <taxon>Blattodea</taxon>
        <taxon>Blaberoidea</taxon>
        <taxon>Blaberidae</taxon>
        <taxon>Diplopterinae</taxon>
        <taxon>Diploptera</taxon>
    </lineage>
</organism>
<sequence length="56" mass="6690">NWEHYSGTIHKGRDYLCTRMFIIFNHIYILTSTRSYACTRLFIIFITIHAILYTCG</sequence>
<reference evidence="1" key="2">
    <citation type="submission" date="2023-05" db="EMBL/GenBank/DDBJ databases">
        <authorList>
            <person name="Fouks B."/>
        </authorList>
    </citation>
    <scope>NUCLEOTIDE SEQUENCE</scope>
    <source>
        <strain evidence="1">Stay&amp;Tobe</strain>
        <tissue evidence="1">Testes</tissue>
    </source>
</reference>
<accession>A0AAD7ZBA2</accession>
<evidence type="ECO:0000313" key="1">
    <source>
        <dbReference type="EMBL" id="KAJ9577504.1"/>
    </source>
</evidence>
<dbReference type="EMBL" id="JASPKZ010009355">
    <property type="protein sequence ID" value="KAJ9577504.1"/>
    <property type="molecule type" value="Genomic_DNA"/>
</dbReference>
<feature type="non-terminal residue" evidence="1">
    <location>
        <position position="1"/>
    </location>
</feature>